<name>X1EM62_9ZZZZ</name>
<dbReference type="AlphaFoldDB" id="X1EM62"/>
<dbReference type="InterPro" id="IPR037165">
    <property type="entry name" value="AldOxase/xan_DH_Mopterin-bd_sf"/>
</dbReference>
<reference evidence="2" key="1">
    <citation type="journal article" date="2014" name="Front. Microbiol.">
        <title>High frequency of phylogenetically diverse reductive dehalogenase-homologous genes in deep subseafloor sedimentary metagenomes.</title>
        <authorList>
            <person name="Kawai M."/>
            <person name="Futagami T."/>
            <person name="Toyoda A."/>
            <person name="Takaki Y."/>
            <person name="Nishi S."/>
            <person name="Hori S."/>
            <person name="Arai W."/>
            <person name="Tsubouchi T."/>
            <person name="Morono Y."/>
            <person name="Uchiyama I."/>
            <person name="Ito T."/>
            <person name="Fujiyama A."/>
            <person name="Inagaki F."/>
            <person name="Takami H."/>
        </authorList>
    </citation>
    <scope>NUCLEOTIDE SEQUENCE</scope>
    <source>
        <strain evidence="2">Expedition CK06-06</strain>
    </source>
</reference>
<dbReference type="Gene3D" id="3.30.365.10">
    <property type="entry name" value="Aldehyde oxidase/xanthine dehydrogenase, molybdopterin binding domain"/>
    <property type="match status" value="1"/>
</dbReference>
<dbReference type="PANTHER" id="PTHR47495">
    <property type="entry name" value="ALDEHYDE DEHYDROGENASE"/>
    <property type="match status" value="1"/>
</dbReference>
<accession>X1EM62</accession>
<comment type="caution">
    <text evidence="2">The sequence shown here is derived from an EMBL/GenBank/DDBJ whole genome shotgun (WGS) entry which is preliminary data.</text>
</comment>
<evidence type="ECO:0000313" key="2">
    <source>
        <dbReference type="EMBL" id="GAH09748.1"/>
    </source>
</evidence>
<dbReference type="GO" id="GO:0016491">
    <property type="term" value="F:oxidoreductase activity"/>
    <property type="evidence" value="ECO:0007669"/>
    <property type="project" value="InterPro"/>
</dbReference>
<proteinExistence type="predicted"/>
<sequence>AAGRDPLDFRLQLLGEARDIEFPWYSWDLGRLLAALERVAEASNWGGPAPEGRGRGIAFYVYSQARKVTVVTYVMEVSVGRGGEVKVHRVVSAVDPGIVVNPNGLRAQMEGGIIDGLATALYGEITVEAGRVQQSNYDDYRLLSIAESPEIEVHILPTDNPPAGMGEPPLPPAAPALTNAIFAATGKRIRRLPIQPQDLAG</sequence>
<evidence type="ECO:0000259" key="1">
    <source>
        <dbReference type="Pfam" id="PF20256"/>
    </source>
</evidence>
<dbReference type="Pfam" id="PF20256">
    <property type="entry name" value="MoCoBD_2"/>
    <property type="match status" value="1"/>
</dbReference>
<dbReference type="PANTHER" id="PTHR47495:SF2">
    <property type="entry name" value="ALDEHYDE DEHYDROGENASE"/>
    <property type="match status" value="1"/>
</dbReference>
<dbReference type="InterPro" id="IPR052516">
    <property type="entry name" value="N-heterocyclic_Hydroxylase"/>
</dbReference>
<organism evidence="2">
    <name type="scientific">marine sediment metagenome</name>
    <dbReference type="NCBI Taxonomy" id="412755"/>
    <lineage>
        <taxon>unclassified sequences</taxon>
        <taxon>metagenomes</taxon>
        <taxon>ecological metagenomes</taxon>
    </lineage>
</organism>
<feature type="non-terminal residue" evidence="2">
    <location>
        <position position="1"/>
    </location>
</feature>
<dbReference type="SUPFAM" id="SSF56003">
    <property type="entry name" value="Molybdenum cofactor-binding domain"/>
    <property type="match status" value="1"/>
</dbReference>
<protein>
    <recommendedName>
        <fullName evidence="1">Aldehyde oxidase/xanthine dehydrogenase second molybdopterin binding domain-containing protein</fullName>
    </recommendedName>
</protein>
<feature type="domain" description="Aldehyde oxidase/xanthine dehydrogenase second molybdopterin binding" evidence="1">
    <location>
        <begin position="67"/>
        <end position="149"/>
    </location>
</feature>
<dbReference type="InterPro" id="IPR046867">
    <property type="entry name" value="AldOxase/xan_DH_MoCoBD2"/>
</dbReference>
<gene>
    <name evidence="2" type="ORF">S01H4_57765</name>
</gene>
<dbReference type="EMBL" id="BART01033660">
    <property type="protein sequence ID" value="GAH09748.1"/>
    <property type="molecule type" value="Genomic_DNA"/>
</dbReference>